<evidence type="ECO:0000256" key="1">
    <source>
        <dbReference type="SAM" id="MobiDB-lite"/>
    </source>
</evidence>
<name>A0A6V7GVY2_9HYME</name>
<dbReference type="Proteomes" id="UP000752696">
    <property type="component" value="Unassembled WGS sequence"/>
</dbReference>
<reference evidence="2" key="1">
    <citation type="submission" date="2020-07" db="EMBL/GenBank/DDBJ databases">
        <authorList>
            <person name="Nazaruddin N."/>
        </authorList>
    </citation>
    <scope>NUCLEOTIDE SEQUENCE</scope>
</reference>
<dbReference type="AlphaFoldDB" id="A0A6V7GVY2"/>
<feature type="region of interest" description="Disordered" evidence="1">
    <location>
        <begin position="114"/>
        <end position="137"/>
    </location>
</feature>
<evidence type="ECO:0000313" key="2">
    <source>
        <dbReference type="EMBL" id="CAD1469134.1"/>
    </source>
</evidence>
<evidence type="ECO:0000313" key="3">
    <source>
        <dbReference type="Proteomes" id="UP000752696"/>
    </source>
</evidence>
<feature type="non-terminal residue" evidence="2">
    <location>
        <position position="137"/>
    </location>
</feature>
<comment type="caution">
    <text evidence="2">The sequence shown here is derived from an EMBL/GenBank/DDBJ whole genome shotgun (WGS) entry which is preliminary data.</text>
</comment>
<organism evidence="2 3">
    <name type="scientific">Heterotrigona itama</name>
    <dbReference type="NCBI Taxonomy" id="395501"/>
    <lineage>
        <taxon>Eukaryota</taxon>
        <taxon>Metazoa</taxon>
        <taxon>Ecdysozoa</taxon>
        <taxon>Arthropoda</taxon>
        <taxon>Hexapoda</taxon>
        <taxon>Insecta</taxon>
        <taxon>Pterygota</taxon>
        <taxon>Neoptera</taxon>
        <taxon>Endopterygota</taxon>
        <taxon>Hymenoptera</taxon>
        <taxon>Apocrita</taxon>
        <taxon>Aculeata</taxon>
        <taxon>Apoidea</taxon>
        <taxon>Anthophila</taxon>
        <taxon>Apidae</taxon>
        <taxon>Heterotrigona</taxon>
    </lineage>
</organism>
<dbReference type="EMBL" id="CAJDYZ010001832">
    <property type="protein sequence ID" value="CAD1469134.1"/>
    <property type="molecule type" value="Genomic_DNA"/>
</dbReference>
<sequence length="137" mass="15152">MTVFQSVGRTIFSRRGRWNTLLDETVSRAARGGGDQGGSSSRAVALHEVPMAQGNTYPVVGLASYSSLESRRLPSVAPPTRDTTFNPHTPPMASYYYHCARAACLFHLRPPPPLEDVQPPPRHVEPRRSHSMRPSPF</sequence>
<gene>
    <name evidence="2" type="ORF">MHI_LOCUS110418</name>
</gene>
<proteinExistence type="predicted"/>
<keyword evidence="3" id="KW-1185">Reference proteome</keyword>
<protein>
    <submittedName>
        <fullName evidence="2">Uncharacterized protein</fullName>
    </submittedName>
</protein>
<accession>A0A6V7GVY2</accession>